<accession>A0A5D2FV98</accession>
<gene>
    <name evidence="1" type="ORF">ES288_A07G141000v1</name>
</gene>
<protein>
    <submittedName>
        <fullName evidence="1">Uncharacterized protein</fullName>
    </submittedName>
</protein>
<evidence type="ECO:0000313" key="2">
    <source>
        <dbReference type="Proteomes" id="UP000323506"/>
    </source>
</evidence>
<dbReference type="AlphaFoldDB" id="A0A5D2FV98"/>
<organism evidence="1 2">
    <name type="scientific">Gossypium darwinii</name>
    <name type="common">Darwin's cotton</name>
    <name type="synonym">Gossypium barbadense var. darwinii</name>
    <dbReference type="NCBI Taxonomy" id="34276"/>
    <lineage>
        <taxon>Eukaryota</taxon>
        <taxon>Viridiplantae</taxon>
        <taxon>Streptophyta</taxon>
        <taxon>Embryophyta</taxon>
        <taxon>Tracheophyta</taxon>
        <taxon>Spermatophyta</taxon>
        <taxon>Magnoliopsida</taxon>
        <taxon>eudicotyledons</taxon>
        <taxon>Gunneridae</taxon>
        <taxon>Pentapetalae</taxon>
        <taxon>rosids</taxon>
        <taxon>malvids</taxon>
        <taxon>Malvales</taxon>
        <taxon>Malvaceae</taxon>
        <taxon>Malvoideae</taxon>
        <taxon>Gossypium</taxon>
    </lineage>
</organism>
<proteinExistence type="predicted"/>
<name>A0A5D2FV98_GOSDA</name>
<dbReference type="EMBL" id="CM017694">
    <property type="protein sequence ID" value="TYH09977.1"/>
    <property type="molecule type" value="Genomic_DNA"/>
</dbReference>
<evidence type="ECO:0000313" key="1">
    <source>
        <dbReference type="EMBL" id="TYH09977.1"/>
    </source>
</evidence>
<sequence length="49" mass="5809">MSLPLLKTQSRKIWKLSSTQEQPRGHLSLEITLLYRRLAKFEIKSQKIL</sequence>
<keyword evidence="2" id="KW-1185">Reference proteome</keyword>
<reference evidence="1 2" key="1">
    <citation type="submission" date="2019-06" db="EMBL/GenBank/DDBJ databases">
        <title>WGS assembly of Gossypium darwinii.</title>
        <authorList>
            <person name="Chen Z.J."/>
            <person name="Sreedasyam A."/>
            <person name="Ando A."/>
            <person name="Song Q."/>
            <person name="De L."/>
            <person name="Hulse-Kemp A."/>
            <person name="Ding M."/>
            <person name="Ye W."/>
            <person name="Kirkbride R."/>
            <person name="Jenkins J."/>
            <person name="Plott C."/>
            <person name="Lovell J."/>
            <person name="Lin Y.-M."/>
            <person name="Vaughn R."/>
            <person name="Liu B."/>
            <person name="Li W."/>
            <person name="Simpson S."/>
            <person name="Scheffler B."/>
            <person name="Saski C."/>
            <person name="Grover C."/>
            <person name="Hu G."/>
            <person name="Conover J."/>
            <person name="Carlson J."/>
            <person name="Shu S."/>
            <person name="Boston L."/>
            <person name="Williams M."/>
            <person name="Peterson D."/>
            <person name="Mcgee K."/>
            <person name="Jones D."/>
            <person name="Wendel J."/>
            <person name="Stelly D."/>
            <person name="Grimwood J."/>
            <person name="Schmutz J."/>
        </authorList>
    </citation>
    <scope>NUCLEOTIDE SEQUENCE [LARGE SCALE GENOMIC DNA]</scope>
    <source>
        <strain evidence="1">1808015.09</strain>
    </source>
</reference>
<dbReference type="Proteomes" id="UP000323506">
    <property type="component" value="Chromosome A07"/>
</dbReference>